<dbReference type="Proteomes" id="UP000295636">
    <property type="component" value="Unassembled WGS sequence"/>
</dbReference>
<feature type="region of interest" description="Disordered" evidence="2">
    <location>
        <begin position="768"/>
        <end position="836"/>
    </location>
</feature>
<evidence type="ECO:0000313" key="5">
    <source>
        <dbReference type="EMBL" id="TDF97140.1"/>
    </source>
</evidence>
<dbReference type="EMBL" id="SMRT01000006">
    <property type="protein sequence ID" value="TDF97140.1"/>
    <property type="molecule type" value="Genomic_DNA"/>
</dbReference>
<dbReference type="SUPFAM" id="SSF55383">
    <property type="entry name" value="Copper amine oxidase, domain N"/>
    <property type="match status" value="1"/>
</dbReference>
<keyword evidence="3" id="KW-0732">Signal</keyword>
<protein>
    <recommendedName>
        <fullName evidence="4">Copper amine oxidase-like N-terminal domain-containing protein</fullName>
    </recommendedName>
</protein>
<accession>A0A4R5KQV9</accession>
<dbReference type="RefSeq" id="WP_133229417.1">
    <property type="nucleotide sequence ID" value="NZ_SMRT01000006.1"/>
</dbReference>
<feature type="coiled-coil region" evidence="1">
    <location>
        <begin position="683"/>
        <end position="720"/>
    </location>
</feature>
<organism evidence="5 6">
    <name type="scientific">Paenibacillus piri</name>
    <dbReference type="NCBI Taxonomy" id="2547395"/>
    <lineage>
        <taxon>Bacteria</taxon>
        <taxon>Bacillati</taxon>
        <taxon>Bacillota</taxon>
        <taxon>Bacilli</taxon>
        <taxon>Bacillales</taxon>
        <taxon>Paenibacillaceae</taxon>
        <taxon>Paenibacillus</taxon>
    </lineage>
</organism>
<reference evidence="5 6" key="1">
    <citation type="submission" date="2019-03" db="EMBL/GenBank/DDBJ databases">
        <title>This is whole genome sequence of Paenibacillus sp MS74 strain.</title>
        <authorList>
            <person name="Trinh H.N."/>
        </authorList>
    </citation>
    <scope>NUCLEOTIDE SEQUENCE [LARGE SCALE GENOMIC DNA]</scope>
    <source>
        <strain evidence="5 6">MS74</strain>
    </source>
</reference>
<name>A0A4R5KQV9_9BACL</name>
<dbReference type="InterPro" id="IPR036582">
    <property type="entry name" value="Mao_N_sf"/>
</dbReference>
<evidence type="ECO:0000256" key="1">
    <source>
        <dbReference type="SAM" id="Coils"/>
    </source>
</evidence>
<dbReference type="AlphaFoldDB" id="A0A4R5KQV9"/>
<feature type="domain" description="Copper amine oxidase-like N-terminal" evidence="4">
    <location>
        <begin position="1035"/>
        <end position="1136"/>
    </location>
</feature>
<gene>
    <name evidence="5" type="ORF">E1757_14995</name>
</gene>
<dbReference type="SUPFAM" id="SSF56954">
    <property type="entry name" value="Outer membrane efflux proteins (OEP)"/>
    <property type="match status" value="1"/>
</dbReference>
<evidence type="ECO:0000259" key="4">
    <source>
        <dbReference type="Pfam" id="PF07833"/>
    </source>
</evidence>
<sequence>MNVAKGVGRFLALLLLLNQLFVVPVSAAPGDKGKELPQQEAVRLGVKSSQDLRDAKAEVTKKKAELVQAQYAVKSAEAKDAGLFAKPRNLSQDLQLRMKIPEARKQLLIAEETVRSKTISVQFEMEKLYWSAVQSMLAEAAARKQLDGAMRSLDGIRTMQKLGLADQAAREQADKAVEQAASELKKSQLAYKSVRLALGEKTGLDLEMGVTLSYEQDYANLNQAMLEKYTSRAEQTNLGLLQDREERRLADEKFNVNRKLYSAKFGDARMRVIESMYQMKDMDYDLFMASYDETLEKIREDWEGWVWLGIIPVPKSLIQGEYDGLRYFDDLRQSLPISMMDRNKAILKEKESRQNVILEIRQSYLDAKGAEEAYAQSLRARDKAVDEAAAASNKIKLGLLKQDELQKLNEVREKAEQAVTASWLGYKLALGKLNVDSGGEVERTYKKGVLPYREIDDGLAKIKPPQPEKKGPSLKWELKPSVGDLLSDFSVQADKKLGATDYALFTAEGKPIGRKKPIHKPLRHLSVMFSQPDSLNIALFKKNEIVAEGALSGYGTSGTATLDKSGGLAAMPAVKEAAAAQASSAPQNGAGGTLIIGTYRIPLEALTPELYNTAKATMTASGQGVFYKSELSGGAWISADSVLDLKALEDANGPAAAASDKIAALKLTVEINPAGTISPLLTAAQLTQEIEALTKEAERLKQAKEEAEAANKAADIARLSVEWEDAKAQLALMQALQSGDQQAALKQIALVHNPDALVRQLEAEAAAGSAGGAGGSTSGGAAGGSTSGGAAGGSTSGGAPGAAGGSASGGAPGAAGGSANGGAAGAAGGSASGGAAGGSASGSVSAAVYEQRQQELQAKLQQALAAGDAAAAAAQAGPLAEAALRLAQQQSGAADSVAALQQAKGKLQAALAEAQQREDAERVAQLQNSIAALDDTVLTVQKQELFMQLDALQLLPAQLLGDAASDGASLPEGVSGAIADKSRQLLEQLKQKELEKYTPEQQAQLAEAASEIKQAYGAAAQIIPVEQVLSPDLPIRFEAPPVLIGGNAFLPIRPVSEAFGAAVIWDEAARTVTVSHEGGTVVCTIDSPAAYADGEEVTLDALPALIAGRTYVPLRFIAETIGLQVEWNETAKTILISSH</sequence>
<keyword evidence="6" id="KW-1185">Reference proteome</keyword>
<dbReference type="Gene3D" id="3.30.457.10">
    <property type="entry name" value="Copper amine oxidase-like, N-terminal domain"/>
    <property type="match status" value="1"/>
</dbReference>
<feature type="compositionally biased region" description="Gly residues" evidence="2">
    <location>
        <begin position="769"/>
        <end position="836"/>
    </location>
</feature>
<evidence type="ECO:0000256" key="2">
    <source>
        <dbReference type="SAM" id="MobiDB-lite"/>
    </source>
</evidence>
<dbReference type="InterPro" id="IPR012854">
    <property type="entry name" value="Cu_amine_oxidase-like_N"/>
</dbReference>
<evidence type="ECO:0000256" key="3">
    <source>
        <dbReference type="SAM" id="SignalP"/>
    </source>
</evidence>
<feature type="chain" id="PRO_5020211039" description="Copper amine oxidase-like N-terminal domain-containing protein" evidence="3">
    <location>
        <begin position="28"/>
        <end position="1139"/>
    </location>
</feature>
<proteinExistence type="predicted"/>
<feature type="signal peptide" evidence="3">
    <location>
        <begin position="1"/>
        <end position="27"/>
    </location>
</feature>
<keyword evidence="1" id="KW-0175">Coiled coil</keyword>
<evidence type="ECO:0000313" key="6">
    <source>
        <dbReference type="Proteomes" id="UP000295636"/>
    </source>
</evidence>
<dbReference type="Pfam" id="PF07833">
    <property type="entry name" value="Cu_amine_oxidN1"/>
    <property type="match status" value="1"/>
</dbReference>
<dbReference type="Gene3D" id="1.20.1600.10">
    <property type="entry name" value="Outer membrane efflux proteins (OEP)"/>
    <property type="match status" value="2"/>
</dbReference>
<dbReference type="OrthoDB" id="2379205at2"/>
<comment type="caution">
    <text evidence="5">The sequence shown here is derived from an EMBL/GenBank/DDBJ whole genome shotgun (WGS) entry which is preliminary data.</text>
</comment>